<dbReference type="EMBL" id="JAFITR010000131">
    <property type="protein sequence ID" value="MBN4067397.1"/>
    <property type="molecule type" value="Genomic_DNA"/>
</dbReference>
<keyword evidence="1" id="KW-0175">Coiled coil</keyword>
<keyword evidence="4" id="KW-1185">Reference proteome</keyword>
<dbReference type="Proteomes" id="UP000722121">
    <property type="component" value="Unassembled WGS sequence"/>
</dbReference>
<comment type="caution">
    <text evidence="3">The sequence shown here is derived from an EMBL/GenBank/DDBJ whole genome shotgun (WGS) entry which is preliminary data.</text>
</comment>
<feature type="region of interest" description="Disordered" evidence="2">
    <location>
        <begin position="1"/>
        <end position="30"/>
    </location>
</feature>
<gene>
    <name evidence="3" type="ORF">JYU14_04870</name>
</gene>
<name>A0ABS3ARN7_9BACT</name>
<evidence type="ECO:0000256" key="2">
    <source>
        <dbReference type="SAM" id="MobiDB-lite"/>
    </source>
</evidence>
<reference evidence="3 4" key="1">
    <citation type="submission" date="2021-02" db="EMBL/GenBank/DDBJ databases">
        <title>Activity-based single-cell genomes from oceanic crustal fluid captures similar information to metagenomic and metatranscriptomic surveys with orders of magnitude less sampling.</title>
        <authorList>
            <person name="D'Angelo T.S."/>
            <person name="Orcutt B.N."/>
        </authorList>
    </citation>
    <scope>NUCLEOTIDE SEQUENCE [LARGE SCALE GENOMIC DNA]</scope>
    <source>
        <strain evidence="3">AH-315-G07</strain>
    </source>
</reference>
<sequence length="1006" mass="110710">MDGDIARGPDGTHGLEPGTPSEPQKKAPPSFNTRAMVKVREAFNSLQQTPSQLPTRKVFLQHVQDLTKEESEDLQQHATRIAEQIFNQVFSPEAEQTRKLDEARAKVEKAAAEVTDTEAQQGDRLAQAKKTISENIVQPISSAARSAALVAERELGLDPMAQLGKKIAYYETIADRVEQKMGPNMRLGSVDERHVLEYAGKFDMVSTGIAGLTNDPVATSWGPKFFAKSISNLKASGKAGASFFKQIGKFLLAILNLVLPISAIIKKIQGEKVNIAELIPVANFFFRLSKAMKGHDDALSELAQTGIGALSVEFYNLVCRAIDLITCNLCMLLFLDGRNFINGLVGFGSSLCKLVTGFVKAPYDAYKRWEDRCEVVAAKTMDCPAGYRLLKRQALELAETTARSKGTLTARFFEIKSDLKDAYEVHYDKKKAASTAKTEELDQAIKTLEQALLEEAKLDTESEHGRCVHNTEGVPEGLNPFNLMEKLRENIKIPNATSGQQYDLQMCLDMQMTSFIQKMTNEIKPPPTAEEMYAITKGLVDKWTEPANKTVETRDSYADKWNKKIDTDVKISSYANYLNTCFENVSMGMIEAERNTHRLAQQKAIKDAKPPVLGTISGDKSLIERLHKPGEGLLRDRAPERLAANFNQGIKQIFKTHNSPTEVFTAGLASDMLGAWFKNIGRELTNMTICLGHALPAWAGPVLAVIFPPVGIPIVVGKIVQFLSDTAGLSDIVGYGGTFLYLWARAGKETRNELLHIVHPMNGTEGALILAYVAHLAATAMNSVSSMFHHPAMLVGKSSPVHVAVLVFAAAMAAQAAKFCYVFIRELSKGVTAAEAYTLASKGKEYVEATKGSPNEEHVCTTITRIDDEIAANPFAARQSLMIGDSMTNYLIRTGTQFYHAQGALHGHEAPEMAAVWDKGKADAKNNVESLSRVLYESVLEYNKNKETEKKPLATGTVAPDTQTEIFRKILEKKAKTYGFTISELPLDVLPMSDTPYEEERIPLPT</sequence>
<evidence type="ECO:0000313" key="4">
    <source>
        <dbReference type="Proteomes" id="UP000722121"/>
    </source>
</evidence>
<protein>
    <submittedName>
        <fullName evidence="3">Uncharacterized protein</fullName>
    </submittedName>
</protein>
<organism evidence="3 4">
    <name type="scientific">Simkania negevensis</name>
    <dbReference type="NCBI Taxonomy" id="83561"/>
    <lineage>
        <taxon>Bacteria</taxon>
        <taxon>Pseudomonadati</taxon>
        <taxon>Chlamydiota</taxon>
        <taxon>Chlamydiia</taxon>
        <taxon>Parachlamydiales</taxon>
        <taxon>Simkaniaceae</taxon>
        <taxon>Simkania</taxon>
    </lineage>
</organism>
<feature type="coiled-coil region" evidence="1">
    <location>
        <begin position="93"/>
        <end position="120"/>
    </location>
</feature>
<evidence type="ECO:0000256" key="1">
    <source>
        <dbReference type="SAM" id="Coils"/>
    </source>
</evidence>
<proteinExistence type="predicted"/>
<evidence type="ECO:0000313" key="3">
    <source>
        <dbReference type="EMBL" id="MBN4067397.1"/>
    </source>
</evidence>
<accession>A0ABS3ARN7</accession>